<accession>X1FXV3</accession>
<dbReference type="AlphaFoldDB" id="X1FXV3"/>
<gene>
    <name evidence="2" type="ORF">S03H2_24325</name>
</gene>
<organism evidence="2">
    <name type="scientific">marine sediment metagenome</name>
    <dbReference type="NCBI Taxonomy" id="412755"/>
    <lineage>
        <taxon>unclassified sequences</taxon>
        <taxon>metagenomes</taxon>
        <taxon>ecological metagenomes</taxon>
    </lineage>
</organism>
<proteinExistence type="predicted"/>
<evidence type="ECO:0000313" key="2">
    <source>
        <dbReference type="EMBL" id="GAH37390.1"/>
    </source>
</evidence>
<feature type="region of interest" description="Disordered" evidence="1">
    <location>
        <begin position="1"/>
        <end position="44"/>
    </location>
</feature>
<reference evidence="2" key="1">
    <citation type="journal article" date="2014" name="Front. Microbiol.">
        <title>High frequency of phylogenetically diverse reductive dehalogenase-homologous genes in deep subseafloor sedimentary metagenomes.</title>
        <authorList>
            <person name="Kawai M."/>
            <person name="Futagami T."/>
            <person name="Toyoda A."/>
            <person name="Takaki Y."/>
            <person name="Nishi S."/>
            <person name="Hori S."/>
            <person name="Arai W."/>
            <person name="Tsubouchi T."/>
            <person name="Morono Y."/>
            <person name="Uchiyama I."/>
            <person name="Ito T."/>
            <person name="Fujiyama A."/>
            <person name="Inagaki F."/>
            <person name="Takami H."/>
        </authorList>
    </citation>
    <scope>NUCLEOTIDE SEQUENCE</scope>
    <source>
        <strain evidence="2">Expedition CK06-06</strain>
    </source>
</reference>
<evidence type="ECO:0000256" key="1">
    <source>
        <dbReference type="SAM" id="MobiDB-lite"/>
    </source>
</evidence>
<name>X1FXV3_9ZZZZ</name>
<protein>
    <submittedName>
        <fullName evidence="2">Uncharacterized protein</fullName>
    </submittedName>
</protein>
<comment type="caution">
    <text evidence="2">The sequence shown here is derived from an EMBL/GenBank/DDBJ whole genome shotgun (WGS) entry which is preliminary data.</text>
</comment>
<dbReference type="EMBL" id="BARU01013486">
    <property type="protein sequence ID" value="GAH37390.1"/>
    <property type="molecule type" value="Genomic_DNA"/>
</dbReference>
<sequence length="107" mass="11316">MDLMRVASKTPREPIEAASKNISGRSASTVNADSETPIRGASKRMSIPWGSATVAEPNVFPTATEVRLMGATSTSFKKPNSLSQTTDTPAINELISTVIPIMPGNIN</sequence>
<feature type="compositionally biased region" description="Polar residues" evidence="1">
    <location>
        <begin position="20"/>
        <end position="34"/>
    </location>
</feature>